<feature type="region of interest" description="Disordered" evidence="1">
    <location>
        <begin position="1"/>
        <end position="29"/>
    </location>
</feature>
<evidence type="ECO:0000313" key="3">
    <source>
        <dbReference type="Proteomes" id="UP000014137"/>
    </source>
</evidence>
<dbReference type="Proteomes" id="UP000014137">
    <property type="component" value="Unassembled WGS sequence"/>
</dbReference>
<dbReference type="PATRIC" id="fig|1238180.3.peg.1694"/>
<comment type="caution">
    <text evidence="2">The sequence shown here is derived from an EMBL/GenBank/DDBJ whole genome shotgun (WGS) entry which is preliminary data.</text>
</comment>
<dbReference type="AlphaFoldDB" id="M2QRW7"/>
<evidence type="ECO:0000256" key="1">
    <source>
        <dbReference type="SAM" id="MobiDB-lite"/>
    </source>
</evidence>
<protein>
    <submittedName>
        <fullName evidence="2">Uncharacterized protein</fullName>
    </submittedName>
</protein>
<organism evidence="2 3">
    <name type="scientific">Amycolatopsis azurea DSM 43854</name>
    <dbReference type="NCBI Taxonomy" id="1238180"/>
    <lineage>
        <taxon>Bacteria</taxon>
        <taxon>Bacillati</taxon>
        <taxon>Actinomycetota</taxon>
        <taxon>Actinomycetes</taxon>
        <taxon>Pseudonocardiales</taxon>
        <taxon>Pseudonocardiaceae</taxon>
        <taxon>Amycolatopsis</taxon>
    </lineage>
</organism>
<reference evidence="2 3" key="1">
    <citation type="submission" date="2012-10" db="EMBL/GenBank/DDBJ databases">
        <title>Genome assembly of Amycolatopsis azurea DSM 43854.</title>
        <authorList>
            <person name="Khatri I."/>
            <person name="Kaur I."/>
            <person name="Subramanian S."/>
            <person name="Mayilraj S."/>
        </authorList>
    </citation>
    <scope>NUCLEOTIDE SEQUENCE [LARGE SCALE GENOMIC DNA]</scope>
    <source>
        <strain evidence="2 3">DSM 43854</strain>
    </source>
</reference>
<proteinExistence type="predicted"/>
<sequence>MKGLSWGSRSVGPAQRPEGTAERRSPKLVRRYPRHIGDHSWSSLTQPIGDRYDIVRALGA</sequence>
<name>M2QRW7_9PSEU</name>
<dbReference type="EMBL" id="ANMG01000011">
    <property type="protein sequence ID" value="EMD28567.1"/>
    <property type="molecule type" value="Genomic_DNA"/>
</dbReference>
<gene>
    <name evidence="2" type="ORF">C791_0648</name>
</gene>
<accession>M2QRW7</accession>
<evidence type="ECO:0000313" key="2">
    <source>
        <dbReference type="EMBL" id="EMD28567.1"/>
    </source>
</evidence>